<comment type="caution">
    <text evidence="2">The sequence shown here is derived from an EMBL/GenBank/DDBJ whole genome shotgun (WGS) entry which is preliminary data.</text>
</comment>
<dbReference type="Proteomes" id="UP000295388">
    <property type="component" value="Unassembled WGS sequence"/>
</dbReference>
<gene>
    <name evidence="2" type="ORF">EV643_108156</name>
</gene>
<evidence type="ECO:0000313" key="2">
    <source>
        <dbReference type="EMBL" id="TDO47842.1"/>
    </source>
</evidence>
<proteinExistence type="predicted"/>
<evidence type="ECO:0000256" key="1">
    <source>
        <dbReference type="SAM" id="MobiDB-lite"/>
    </source>
</evidence>
<dbReference type="EMBL" id="SNWQ01000008">
    <property type="protein sequence ID" value="TDO47842.1"/>
    <property type="molecule type" value="Genomic_DNA"/>
</dbReference>
<organism evidence="2 3">
    <name type="scientific">Kribbella caucasensis</name>
    <dbReference type="NCBI Taxonomy" id="2512215"/>
    <lineage>
        <taxon>Bacteria</taxon>
        <taxon>Bacillati</taxon>
        <taxon>Actinomycetota</taxon>
        <taxon>Actinomycetes</taxon>
        <taxon>Propionibacteriales</taxon>
        <taxon>Kribbellaceae</taxon>
        <taxon>Kribbella</taxon>
    </lineage>
</organism>
<dbReference type="AlphaFoldDB" id="A0A4R6KC51"/>
<keyword evidence="3" id="KW-1185">Reference proteome</keyword>
<feature type="compositionally biased region" description="Low complexity" evidence="1">
    <location>
        <begin position="22"/>
        <end position="33"/>
    </location>
</feature>
<dbReference type="RefSeq" id="WP_133801281.1">
    <property type="nucleotide sequence ID" value="NZ_SNWQ01000008.1"/>
</dbReference>
<feature type="region of interest" description="Disordered" evidence="1">
    <location>
        <begin position="22"/>
        <end position="42"/>
    </location>
</feature>
<dbReference type="OrthoDB" id="3822410at2"/>
<evidence type="ECO:0000313" key="3">
    <source>
        <dbReference type="Proteomes" id="UP000295388"/>
    </source>
</evidence>
<protein>
    <submittedName>
        <fullName evidence="2">Uncharacterized protein</fullName>
    </submittedName>
</protein>
<name>A0A4R6KC51_9ACTN</name>
<sequence>MLTARTLAEAQVYLSVLAAADDAPDASTPPGTTRTEGESSWTISSSVGDVEVPFRTEDEARKLGERFGLGVSLLLDAGDWVQLASVWAQRALDADLEYTGQPGQSRERVEVNWEFARDGMAEALKFLPEGADAIPADAFWTELGVRTYERNPELFTRAKLTEDYEYYRDTLADFRSLYGRP</sequence>
<reference evidence="2 3" key="1">
    <citation type="submission" date="2019-03" db="EMBL/GenBank/DDBJ databases">
        <title>Genomic Encyclopedia of Type Strains, Phase III (KMG-III): the genomes of soil and plant-associated and newly described type strains.</title>
        <authorList>
            <person name="Whitman W."/>
        </authorList>
    </citation>
    <scope>NUCLEOTIDE SEQUENCE [LARGE SCALE GENOMIC DNA]</scope>
    <source>
        <strain evidence="2 3">VKM Ac-2527</strain>
    </source>
</reference>
<accession>A0A4R6KC51</accession>